<dbReference type="SUPFAM" id="SSF55347">
    <property type="entry name" value="Glyceraldehyde-3-phosphate dehydrogenase-like, C-terminal domain"/>
    <property type="match status" value="1"/>
</dbReference>
<keyword evidence="4" id="KW-1185">Reference proteome</keyword>
<gene>
    <name evidence="3" type="ORF">KDK95_04490</name>
</gene>
<accession>A0A941IHV6</accession>
<feature type="domain" description="Gfo/Idh/MocA-like oxidoreductase N-terminal" evidence="1">
    <location>
        <begin position="7"/>
        <end position="120"/>
    </location>
</feature>
<dbReference type="InterPro" id="IPR000683">
    <property type="entry name" value="Gfo/Idh/MocA-like_OxRdtase_N"/>
</dbReference>
<dbReference type="AlphaFoldDB" id="A0A941IHV6"/>
<dbReference type="InterPro" id="IPR051450">
    <property type="entry name" value="Gfo/Idh/MocA_Oxidoreductases"/>
</dbReference>
<reference evidence="3" key="1">
    <citation type="submission" date="2021-04" db="EMBL/GenBank/DDBJ databases">
        <title>Genome based classification of Actinospica acidithermotolerans sp. nov., an actinobacterium isolated from an Indonesian hot spring.</title>
        <authorList>
            <person name="Kusuma A.B."/>
            <person name="Putra K.E."/>
            <person name="Nafisah S."/>
            <person name="Loh J."/>
            <person name="Nouioui I."/>
            <person name="Goodfellow M."/>
        </authorList>
    </citation>
    <scope>NUCLEOTIDE SEQUENCE</scope>
    <source>
        <strain evidence="3">MGRD01-02</strain>
    </source>
</reference>
<dbReference type="PANTHER" id="PTHR43377:SF1">
    <property type="entry name" value="BILIVERDIN REDUCTASE A"/>
    <property type="match status" value="1"/>
</dbReference>
<protein>
    <submittedName>
        <fullName evidence="3">Gfo/Idh/MocA family oxidoreductase</fullName>
    </submittedName>
</protein>
<dbReference type="GO" id="GO:0000166">
    <property type="term" value="F:nucleotide binding"/>
    <property type="evidence" value="ECO:0007669"/>
    <property type="project" value="InterPro"/>
</dbReference>
<dbReference type="Proteomes" id="UP000676325">
    <property type="component" value="Unassembled WGS sequence"/>
</dbReference>
<organism evidence="3 4">
    <name type="scientific">Actinospica acidithermotolerans</name>
    <dbReference type="NCBI Taxonomy" id="2828514"/>
    <lineage>
        <taxon>Bacteria</taxon>
        <taxon>Bacillati</taxon>
        <taxon>Actinomycetota</taxon>
        <taxon>Actinomycetes</taxon>
        <taxon>Catenulisporales</taxon>
        <taxon>Actinospicaceae</taxon>
        <taxon>Actinospica</taxon>
    </lineage>
</organism>
<dbReference type="SUPFAM" id="SSF51735">
    <property type="entry name" value="NAD(P)-binding Rossmann-fold domains"/>
    <property type="match status" value="1"/>
</dbReference>
<dbReference type="InterPro" id="IPR055170">
    <property type="entry name" value="GFO_IDH_MocA-like_dom"/>
</dbReference>
<evidence type="ECO:0000313" key="4">
    <source>
        <dbReference type="Proteomes" id="UP000676325"/>
    </source>
</evidence>
<name>A0A941IHV6_9ACTN</name>
<sequence length="334" mass="35482">MSKPLLRAGLVGLGAMGRHHARVLRALDGVEFIGGADPGGDPYGALSGVPLLNDVESLIALEPDYVVVVCPTALHESVALQLAEAGIPALIEKPLAHDTPAAQRVVEAFESRGLVAAVGHIERYNPALQSLRSRLEAGELGEVFQVATRRQGPFPNRIADVGVVKDLATHDLDLTGFVTGAQYTSVAAKTAHRSGRPHEDLVTVLGELDSGVIANHLVNWLSPLKERVSIVTGEKGCFVADTLTADLTFFANGSTRTEWDAISVFRGVSEGDMTRYAIPKREPLVLEHETFRDAVEGKADAGIVTLRQGLRAVMVAEAVLDSARTGETLPLALA</sequence>
<dbReference type="EMBL" id="JAGSOH010000006">
    <property type="protein sequence ID" value="MBR7825553.1"/>
    <property type="molecule type" value="Genomic_DNA"/>
</dbReference>
<dbReference type="PANTHER" id="PTHR43377">
    <property type="entry name" value="BILIVERDIN REDUCTASE A"/>
    <property type="match status" value="1"/>
</dbReference>
<evidence type="ECO:0000313" key="3">
    <source>
        <dbReference type="EMBL" id="MBR7825553.1"/>
    </source>
</evidence>
<dbReference type="Pfam" id="PF22725">
    <property type="entry name" value="GFO_IDH_MocA_C3"/>
    <property type="match status" value="1"/>
</dbReference>
<dbReference type="Pfam" id="PF01408">
    <property type="entry name" value="GFO_IDH_MocA"/>
    <property type="match status" value="1"/>
</dbReference>
<dbReference type="Gene3D" id="3.40.50.720">
    <property type="entry name" value="NAD(P)-binding Rossmann-like Domain"/>
    <property type="match status" value="1"/>
</dbReference>
<dbReference type="Gene3D" id="3.30.360.10">
    <property type="entry name" value="Dihydrodipicolinate Reductase, domain 2"/>
    <property type="match status" value="1"/>
</dbReference>
<evidence type="ECO:0000259" key="2">
    <source>
        <dbReference type="Pfam" id="PF22725"/>
    </source>
</evidence>
<dbReference type="InterPro" id="IPR036291">
    <property type="entry name" value="NAD(P)-bd_dom_sf"/>
</dbReference>
<dbReference type="RefSeq" id="WP_212516700.1">
    <property type="nucleotide sequence ID" value="NZ_JAGSOH010000006.1"/>
</dbReference>
<proteinExistence type="predicted"/>
<feature type="domain" description="GFO/IDH/MocA-like oxidoreductase" evidence="2">
    <location>
        <begin position="129"/>
        <end position="238"/>
    </location>
</feature>
<evidence type="ECO:0000259" key="1">
    <source>
        <dbReference type="Pfam" id="PF01408"/>
    </source>
</evidence>
<comment type="caution">
    <text evidence="3">The sequence shown here is derived from an EMBL/GenBank/DDBJ whole genome shotgun (WGS) entry which is preliminary data.</text>
</comment>